<evidence type="ECO:0000313" key="2">
    <source>
        <dbReference type="EMBL" id="KAF3763665.1"/>
    </source>
</evidence>
<gene>
    <name evidence="2" type="ORF">M406DRAFT_323240</name>
</gene>
<dbReference type="GeneID" id="63836879"/>
<accession>A0A9P4Y025</accession>
<comment type="caution">
    <text evidence="2">The sequence shown here is derived from an EMBL/GenBank/DDBJ whole genome shotgun (WGS) entry which is preliminary data.</text>
</comment>
<dbReference type="RefSeq" id="XP_040774626.1">
    <property type="nucleotide sequence ID" value="XM_040919750.1"/>
</dbReference>
<dbReference type="AlphaFoldDB" id="A0A9P4Y025"/>
<name>A0A9P4Y025_CRYP1</name>
<evidence type="ECO:0000256" key="1">
    <source>
        <dbReference type="SAM" id="MobiDB-lite"/>
    </source>
</evidence>
<feature type="region of interest" description="Disordered" evidence="1">
    <location>
        <begin position="27"/>
        <end position="52"/>
    </location>
</feature>
<dbReference type="OrthoDB" id="10044938at2759"/>
<organism evidence="2 3">
    <name type="scientific">Cryphonectria parasitica (strain ATCC 38755 / EP155)</name>
    <dbReference type="NCBI Taxonomy" id="660469"/>
    <lineage>
        <taxon>Eukaryota</taxon>
        <taxon>Fungi</taxon>
        <taxon>Dikarya</taxon>
        <taxon>Ascomycota</taxon>
        <taxon>Pezizomycotina</taxon>
        <taxon>Sordariomycetes</taxon>
        <taxon>Sordariomycetidae</taxon>
        <taxon>Diaporthales</taxon>
        <taxon>Cryphonectriaceae</taxon>
        <taxon>Cryphonectria-Endothia species complex</taxon>
        <taxon>Cryphonectria</taxon>
    </lineage>
</organism>
<dbReference type="EMBL" id="MU032349">
    <property type="protein sequence ID" value="KAF3763665.1"/>
    <property type="molecule type" value="Genomic_DNA"/>
</dbReference>
<proteinExistence type="predicted"/>
<dbReference type="Proteomes" id="UP000803844">
    <property type="component" value="Unassembled WGS sequence"/>
</dbReference>
<sequence>MDLNALISNISAASANPGQPLMALPGYAAPPYQQGNRGPHQPVAGSSDPARDVENIMATLARYRQ</sequence>
<protein>
    <submittedName>
        <fullName evidence="2">Uncharacterized protein</fullName>
    </submittedName>
</protein>
<evidence type="ECO:0000313" key="3">
    <source>
        <dbReference type="Proteomes" id="UP000803844"/>
    </source>
</evidence>
<reference evidence="2" key="1">
    <citation type="journal article" date="2020" name="Phytopathology">
        <title>Genome sequence of the chestnut blight fungus Cryphonectria parasitica EP155: A fundamental resource for an archetypical invasive plant pathogen.</title>
        <authorList>
            <person name="Crouch J.A."/>
            <person name="Dawe A."/>
            <person name="Aerts A."/>
            <person name="Barry K."/>
            <person name="Churchill A.C.L."/>
            <person name="Grimwood J."/>
            <person name="Hillman B."/>
            <person name="Milgroom M.G."/>
            <person name="Pangilinan J."/>
            <person name="Smith M."/>
            <person name="Salamov A."/>
            <person name="Schmutz J."/>
            <person name="Yadav J."/>
            <person name="Grigoriev I.V."/>
            <person name="Nuss D."/>
        </authorList>
    </citation>
    <scope>NUCLEOTIDE SEQUENCE</scope>
    <source>
        <strain evidence="2">EP155</strain>
    </source>
</reference>
<keyword evidence="3" id="KW-1185">Reference proteome</keyword>